<gene>
    <name evidence="2" type="ORF">J5Y06_08385</name>
</gene>
<evidence type="ECO:0000313" key="2">
    <source>
        <dbReference type="EMBL" id="MBP0438662.1"/>
    </source>
</evidence>
<keyword evidence="3" id="KW-1185">Reference proteome</keyword>
<accession>A0A8J7R087</accession>
<name>A0A8J7R087_9HYPH</name>
<protein>
    <submittedName>
        <fullName evidence="2">DUF2254 domain-containing protein</fullName>
    </submittedName>
</protein>
<dbReference type="Pfam" id="PF10011">
    <property type="entry name" value="DUF2254"/>
    <property type="match status" value="1"/>
</dbReference>
<feature type="transmembrane region" description="Helical" evidence="1">
    <location>
        <begin position="119"/>
        <end position="142"/>
    </location>
</feature>
<proteinExistence type="predicted"/>
<dbReference type="InterPro" id="IPR018723">
    <property type="entry name" value="DUF2254_membrane"/>
</dbReference>
<keyword evidence="1" id="KW-0472">Membrane</keyword>
<evidence type="ECO:0000256" key="1">
    <source>
        <dbReference type="SAM" id="Phobius"/>
    </source>
</evidence>
<feature type="transmembrane region" description="Helical" evidence="1">
    <location>
        <begin position="41"/>
        <end position="66"/>
    </location>
</feature>
<keyword evidence="1" id="KW-1133">Transmembrane helix</keyword>
<dbReference type="AlphaFoldDB" id="A0A8J7R087"/>
<reference evidence="2" key="1">
    <citation type="submission" date="2021-03" db="EMBL/GenBank/DDBJ databases">
        <title>Genome sequencing and assembly of Tianweitania sediminis.</title>
        <authorList>
            <person name="Chhetri G."/>
        </authorList>
    </citation>
    <scope>NUCLEOTIDE SEQUENCE</scope>
    <source>
        <strain evidence="2">Z8</strain>
    </source>
</reference>
<sequence>MLVLAVILREVAFWADSLIHNDVALSLWWLHSGSGDDARNLVSTLVGALITMASVMFSITMVVLSLAAAQFGSRLVRTYMADFKTQLSLGIFVMTIVYCLLVLRTVYKDLPAEEVPHVAVTLSLLLGLLCVLTLLLFMHAIARSMVADDVIRRVAAELEQELNRLPPLKHRPRPRSPAKLAHEGAPRILRSVNEGYVQAVDYGRLCELASDGGMKIRVLVKAGGFMCREGWLAEVSPASALDAEVEEAIQSAVEIGARRTPTQDIEFLIRYLVDVALRALSPGINDPRTATVVIDHLRGSLSHLMRKEIKPTARFDSQHTLRVVGQDTSYHAVFDEAFNQIRQSGAVHPAIVLHLLEAIHRLAEHIQLPEQRAALTEHLWLISDAGLGKADAERDRADIIRKRDEALGRLEAIELPAFGLTEPA</sequence>
<organism evidence="2 3">
    <name type="scientific">Tianweitania sediminis</name>
    <dbReference type="NCBI Taxonomy" id="1502156"/>
    <lineage>
        <taxon>Bacteria</taxon>
        <taxon>Pseudomonadati</taxon>
        <taxon>Pseudomonadota</taxon>
        <taxon>Alphaproteobacteria</taxon>
        <taxon>Hyphomicrobiales</taxon>
        <taxon>Phyllobacteriaceae</taxon>
        <taxon>Tianweitania</taxon>
    </lineage>
</organism>
<keyword evidence="1" id="KW-0812">Transmembrane</keyword>
<dbReference type="EMBL" id="JAGIYY010000002">
    <property type="protein sequence ID" value="MBP0438662.1"/>
    <property type="molecule type" value="Genomic_DNA"/>
</dbReference>
<evidence type="ECO:0000313" key="3">
    <source>
        <dbReference type="Proteomes" id="UP000666240"/>
    </source>
</evidence>
<comment type="caution">
    <text evidence="2">The sequence shown here is derived from an EMBL/GenBank/DDBJ whole genome shotgun (WGS) entry which is preliminary data.</text>
</comment>
<dbReference type="Proteomes" id="UP000666240">
    <property type="component" value="Unassembled WGS sequence"/>
</dbReference>
<feature type="transmembrane region" description="Helical" evidence="1">
    <location>
        <begin position="87"/>
        <end position="107"/>
    </location>
</feature>